<dbReference type="SUPFAM" id="SSF52172">
    <property type="entry name" value="CheY-like"/>
    <property type="match status" value="1"/>
</dbReference>
<dbReference type="RefSeq" id="WP_210221786.1">
    <property type="nucleotide sequence ID" value="NZ_CP072801.1"/>
</dbReference>
<dbReference type="PANTHER" id="PTHR48111:SF1">
    <property type="entry name" value="TWO-COMPONENT RESPONSE REGULATOR ORR33"/>
    <property type="match status" value="1"/>
</dbReference>
<reference evidence="10 11" key="1">
    <citation type="submission" date="2021-04" db="EMBL/GenBank/DDBJ databases">
        <title>Genomics, taxonomy and metabolism of representatives of sulfur bacteria of the genus Thiothrix: Thiothrix fructosivorans QT, Thiothrix unzii A1T and three new species, Thiothrix subterranea sp. nov., Thiothrix litoralis sp. nov. and 'Candidatus Thiothrix anitrata' sp. nov.</title>
        <authorList>
            <person name="Ravin N.V."/>
            <person name="Smolyakov D."/>
            <person name="Rudenko T.S."/>
            <person name="Mardanov A.V."/>
            <person name="Beletsky A.V."/>
            <person name="Markov N.D."/>
            <person name="Fomenkov A.I."/>
            <person name="Roberts R.J."/>
            <person name="Karnachuk O.V."/>
            <person name="Novikov A."/>
            <person name="Grabovich M.Y."/>
        </authorList>
    </citation>
    <scope>NUCLEOTIDE SEQUENCE [LARGE SCALE GENOMIC DNA]</scope>
    <source>
        <strain evidence="10 11">AS</strain>
    </source>
</reference>
<proteinExistence type="predicted"/>
<dbReference type="CDD" id="cd17574">
    <property type="entry name" value="REC_OmpR"/>
    <property type="match status" value="1"/>
</dbReference>
<dbReference type="InterPro" id="IPR001867">
    <property type="entry name" value="OmpR/PhoB-type_DNA-bd"/>
</dbReference>
<dbReference type="Gene3D" id="6.10.250.690">
    <property type="match status" value="1"/>
</dbReference>
<evidence type="ECO:0000313" key="11">
    <source>
        <dbReference type="Proteomes" id="UP000672039"/>
    </source>
</evidence>
<name>A0ABX7WSA2_9GAMM</name>
<dbReference type="SMART" id="SM00862">
    <property type="entry name" value="Trans_reg_C"/>
    <property type="match status" value="1"/>
</dbReference>
<evidence type="ECO:0000256" key="1">
    <source>
        <dbReference type="ARBA" id="ARBA00022553"/>
    </source>
</evidence>
<feature type="modified residue" description="4-aspartylphosphate" evidence="6">
    <location>
        <position position="60"/>
    </location>
</feature>
<dbReference type="PANTHER" id="PTHR48111">
    <property type="entry name" value="REGULATOR OF RPOS"/>
    <property type="match status" value="1"/>
</dbReference>
<keyword evidence="5" id="KW-0804">Transcription</keyword>
<keyword evidence="2" id="KW-0902">Two-component regulatory system</keyword>
<feature type="domain" description="Response regulatory" evidence="8">
    <location>
        <begin position="11"/>
        <end position="125"/>
    </location>
</feature>
<dbReference type="EMBL" id="CP072801">
    <property type="protein sequence ID" value="QTR45373.1"/>
    <property type="molecule type" value="Genomic_DNA"/>
</dbReference>
<evidence type="ECO:0000259" key="9">
    <source>
        <dbReference type="PROSITE" id="PS51755"/>
    </source>
</evidence>
<dbReference type="InterPro" id="IPR036388">
    <property type="entry name" value="WH-like_DNA-bd_sf"/>
</dbReference>
<feature type="DNA-binding region" description="OmpR/PhoB-type" evidence="7">
    <location>
        <begin position="134"/>
        <end position="233"/>
    </location>
</feature>
<dbReference type="CDD" id="cd00383">
    <property type="entry name" value="trans_reg_C"/>
    <property type="match status" value="1"/>
</dbReference>
<evidence type="ECO:0000256" key="7">
    <source>
        <dbReference type="PROSITE-ProRule" id="PRU01091"/>
    </source>
</evidence>
<evidence type="ECO:0000256" key="2">
    <source>
        <dbReference type="ARBA" id="ARBA00023012"/>
    </source>
</evidence>
<evidence type="ECO:0000313" key="10">
    <source>
        <dbReference type="EMBL" id="QTR45373.1"/>
    </source>
</evidence>
<dbReference type="Proteomes" id="UP000672039">
    <property type="component" value="Chromosome"/>
</dbReference>
<sequence>MDIFEGKSIKRLLIVEDNEVLCHFLQKSLQHDGYEVEALLTGELIPKVMERNCIHLVVLDIVLPGKDGMYWLKWMKQYYPIIPVVIMSAKVQPDDRLLGLEAGASDYLTKPFHDRELLIKVNRLLKRANDEPHEHVLHMGDITVNTVDNCVQKGNKVVTLTKLECKILQLFYMNVGIPLSRDELMQQTMGIVYSPPNRSIDTHINRLRNKIEDAPSNPVHIRTVRGKGYCFYIKQ</sequence>
<keyword evidence="11" id="KW-1185">Reference proteome</keyword>
<dbReference type="InterPro" id="IPR039420">
    <property type="entry name" value="WalR-like"/>
</dbReference>
<organism evidence="10 11">
    <name type="scientific">Thiothrix litoralis</name>
    <dbReference type="NCBI Taxonomy" id="2891210"/>
    <lineage>
        <taxon>Bacteria</taxon>
        <taxon>Pseudomonadati</taxon>
        <taxon>Pseudomonadota</taxon>
        <taxon>Gammaproteobacteria</taxon>
        <taxon>Thiotrichales</taxon>
        <taxon>Thiotrichaceae</taxon>
        <taxon>Thiothrix</taxon>
    </lineage>
</organism>
<gene>
    <name evidence="10" type="ORF">J9253_15370</name>
</gene>
<dbReference type="InterPro" id="IPR011006">
    <property type="entry name" value="CheY-like_superfamily"/>
</dbReference>
<dbReference type="Pfam" id="PF00486">
    <property type="entry name" value="Trans_reg_C"/>
    <property type="match status" value="1"/>
</dbReference>
<dbReference type="SMART" id="SM00448">
    <property type="entry name" value="REC"/>
    <property type="match status" value="1"/>
</dbReference>
<keyword evidence="1 6" id="KW-0597">Phosphoprotein</keyword>
<dbReference type="InterPro" id="IPR001789">
    <property type="entry name" value="Sig_transdc_resp-reg_receiver"/>
</dbReference>
<evidence type="ECO:0000256" key="6">
    <source>
        <dbReference type="PROSITE-ProRule" id="PRU00169"/>
    </source>
</evidence>
<evidence type="ECO:0000256" key="4">
    <source>
        <dbReference type="ARBA" id="ARBA00023125"/>
    </source>
</evidence>
<protein>
    <submittedName>
        <fullName evidence="10">Response regulator transcription factor</fullName>
    </submittedName>
</protein>
<evidence type="ECO:0000256" key="5">
    <source>
        <dbReference type="ARBA" id="ARBA00023163"/>
    </source>
</evidence>
<evidence type="ECO:0000259" key="8">
    <source>
        <dbReference type="PROSITE" id="PS50110"/>
    </source>
</evidence>
<dbReference type="PROSITE" id="PS51755">
    <property type="entry name" value="OMPR_PHOB"/>
    <property type="match status" value="1"/>
</dbReference>
<keyword evidence="3" id="KW-0805">Transcription regulation</keyword>
<keyword evidence="4 7" id="KW-0238">DNA-binding</keyword>
<dbReference type="Gene3D" id="1.10.10.10">
    <property type="entry name" value="Winged helix-like DNA-binding domain superfamily/Winged helix DNA-binding domain"/>
    <property type="match status" value="1"/>
</dbReference>
<feature type="domain" description="OmpR/PhoB-type" evidence="9">
    <location>
        <begin position="134"/>
        <end position="233"/>
    </location>
</feature>
<dbReference type="PROSITE" id="PS50110">
    <property type="entry name" value="RESPONSE_REGULATORY"/>
    <property type="match status" value="1"/>
</dbReference>
<dbReference type="Pfam" id="PF00072">
    <property type="entry name" value="Response_reg"/>
    <property type="match status" value="1"/>
</dbReference>
<dbReference type="Gene3D" id="3.40.50.2300">
    <property type="match status" value="1"/>
</dbReference>
<evidence type="ECO:0000256" key="3">
    <source>
        <dbReference type="ARBA" id="ARBA00023015"/>
    </source>
</evidence>
<accession>A0ABX7WSA2</accession>